<dbReference type="CDD" id="cd13578">
    <property type="entry name" value="PBP2_Bug27"/>
    <property type="match status" value="1"/>
</dbReference>
<dbReference type="SUPFAM" id="SSF53850">
    <property type="entry name" value="Periplasmic binding protein-like II"/>
    <property type="match status" value="1"/>
</dbReference>
<evidence type="ECO:0000256" key="1">
    <source>
        <dbReference type="ARBA" id="ARBA00006987"/>
    </source>
</evidence>
<dbReference type="RefSeq" id="WP_322465197.1">
    <property type="nucleotide sequence ID" value="NZ_JAXOJX010000011.1"/>
</dbReference>
<dbReference type="PANTHER" id="PTHR42928">
    <property type="entry name" value="TRICARBOXYLATE-BINDING PROTEIN"/>
    <property type="match status" value="1"/>
</dbReference>
<dbReference type="EMBL" id="JAXOJX010000011">
    <property type="protein sequence ID" value="MDZ5456757.1"/>
    <property type="molecule type" value="Genomic_DNA"/>
</dbReference>
<dbReference type="Pfam" id="PF03401">
    <property type="entry name" value="TctC"/>
    <property type="match status" value="1"/>
</dbReference>
<evidence type="ECO:0000256" key="2">
    <source>
        <dbReference type="SAM" id="SignalP"/>
    </source>
</evidence>
<name>A0ABU5ICT0_9BURK</name>
<dbReference type="Proteomes" id="UP001293718">
    <property type="component" value="Unassembled WGS sequence"/>
</dbReference>
<accession>A0ABU5ICT0</accession>
<evidence type="ECO:0000313" key="4">
    <source>
        <dbReference type="Proteomes" id="UP001293718"/>
    </source>
</evidence>
<dbReference type="PIRSF" id="PIRSF017082">
    <property type="entry name" value="YflP"/>
    <property type="match status" value="1"/>
</dbReference>
<comment type="similarity">
    <text evidence="1">Belongs to the UPF0065 (bug) family.</text>
</comment>
<gene>
    <name evidence="3" type="ORF">SM757_09230</name>
</gene>
<proteinExistence type="inferred from homology"/>
<organism evidence="3 4">
    <name type="scientific">Azohydromonas lata</name>
    <dbReference type="NCBI Taxonomy" id="45677"/>
    <lineage>
        <taxon>Bacteria</taxon>
        <taxon>Pseudomonadati</taxon>
        <taxon>Pseudomonadota</taxon>
        <taxon>Betaproteobacteria</taxon>
        <taxon>Burkholderiales</taxon>
        <taxon>Sphaerotilaceae</taxon>
        <taxon>Azohydromonas</taxon>
    </lineage>
</organism>
<dbReference type="InterPro" id="IPR042100">
    <property type="entry name" value="Bug_dom1"/>
</dbReference>
<feature type="signal peptide" evidence="2">
    <location>
        <begin position="1"/>
        <end position="28"/>
    </location>
</feature>
<dbReference type="InterPro" id="IPR005064">
    <property type="entry name" value="BUG"/>
</dbReference>
<comment type="caution">
    <text evidence="3">The sequence shown here is derived from an EMBL/GenBank/DDBJ whole genome shotgun (WGS) entry which is preliminary data.</text>
</comment>
<sequence length="327" mass="34159">MNSPRSGLRRRTCVLCLPLLALTQQAWAQAFPTKAIRLVLPFAPGGSTDVIARPLADSLARELGQPVIIDNRPGAGSVIGNDAVAKSLPDGHTLLLTTSSFAIVPGLQPKLPYAGASAFVPVVLLGRAPNVAIVRAGSPLKSAADLLAQARAHPGKLSYGSSGNGTSTHLAAELLKSTAKVFVTHIPYRGAGPVVTDVLGGQVDVGFATLPSIAPLLATGKLRALGVTSGTRSPLLPDVPTFAESGAPGSQSDNWYGVFAPAGTPAAVVFQLHSAFKRASQTAEFQQRARNEGLVLTLDSPQETARFVRAEEARWRKVIKDQSITMQ</sequence>
<protein>
    <submittedName>
        <fullName evidence="3">Tripartite tricarboxylate transporter substrate binding protein</fullName>
    </submittedName>
</protein>
<feature type="chain" id="PRO_5046393844" evidence="2">
    <location>
        <begin position="29"/>
        <end position="327"/>
    </location>
</feature>
<keyword evidence="4" id="KW-1185">Reference proteome</keyword>
<dbReference type="Gene3D" id="3.40.190.150">
    <property type="entry name" value="Bordetella uptake gene, domain 1"/>
    <property type="match status" value="1"/>
</dbReference>
<dbReference type="PANTHER" id="PTHR42928:SF5">
    <property type="entry name" value="BLR1237 PROTEIN"/>
    <property type="match status" value="1"/>
</dbReference>
<keyword evidence="2" id="KW-0732">Signal</keyword>
<evidence type="ECO:0000313" key="3">
    <source>
        <dbReference type="EMBL" id="MDZ5456757.1"/>
    </source>
</evidence>
<reference evidence="3 4" key="1">
    <citation type="submission" date="2023-11" db="EMBL/GenBank/DDBJ databases">
        <title>Draft genome of Azohydromonas lata strain H1 (DSM1123), a polyhydroxyalkanoate producer.</title>
        <authorList>
            <person name="Traversa D."/>
            <person name="D'Addabbo P."/>
            <person name="Pazzani C."/>
            <person name="Manzari C."/>
            <person name="Chiara M."/>
            <person name="Scrascia M."/>
        </authorList>
    </citation>
    <scope>NUCLEOTIDE SEQUENCE [LARGE SCALE GENOMIC DNA]</scope>
    <source>
        <strain evidence="3 4">H1</strain>
    </source>
</reference>
<dbReference type="Gene3D" id="3.40.190.10">
    <property type="entry name" value="Periplasmic binding protein-like II"/>
    <property type="match status" value="1"/>
</dbReference>